<dbReference type="GO" id="GO:0004803">
    <property type="term" value="F:transposase activity"/>
    <property type="evidence" value="ECO:0007669"/>
    <property type="project" value="InterPro"/>
</dbReference>
<dbReference type="SMART" id="SM01321">
    <property type="entry name" value="Y1_Tnp"/>
    <property type="match status" value="1"/>
</dbReference>
<reference evidence="2 3" key="1">
    <citation type="submission" date="2017-09" db="EMBL/GenBank/DDBJ databases">
        <title>Depth-based differentiation of microbial function through sediment-hosted aquifers and enrichment of novel symbionts in the deep terrestrial subsurface.</title>
        <authorList>
            <person name="Probst A.J."/>
            <person name="Ladd B."/>
            <person name="Jarett J.K."/>
            <person name="Geller-Mcgrath D.E."/>
            <person name="Sieber C.M."/>
            <person name="Emerson J.B."/>
            <person name="Anantharaman K."/>
            <person name="Thomas B.C."/>
            <person name="Malmstrom R."/>
            <person name="Stieglmeier M."/>
            <person name="Klingl A."/>
            <person name="Woyke T."/>
            <person name="Ryan C.M."/>
            <person name="Banfield J.F."/>
        </authorList>
    </citation>
    <scope>NUCLEOTIDE SEQUENCE [LARGE SCALE GENOMIC DNA]</scope>
    <source>
        <strain evidence="2">CG22_combo_CG10-13_8_21_14_all_38_20</strain>
    </source>
</reference>
<feature type="domain" description="Transposase IS200-like" evidence="1">
    <location>
        <begin position="9"/>
        <end position="153"/>
    </location>
</feature>
<dbReference type="AlphaFoldDB" id="A0A2H0BVR4"/>
<dbReference type="Proteomes" id="UP000231246">
    <property type="component" value="Unassembled WGS sequence"/>
</dbReference>
<evidence type="ECO:0000313" key="3">
    <source>
        <dbReference type="Proteomes" id="UP000231246"/>
    </source>
</evidence>
<organism evidence="2 3">
    <name type="scientific">Candidatus Roizmanbacteria bacterium CG22_combo_CG10-13_8_21_14_all_38_20</name>
    <dbReference type="NCBI Taxonomy" id="1974862"/>
    <lineage>
        <taxon>Bacteria</taxon>
        <taxon>Candidatus Roizmaniibacteriota</taxon>
    </lineage>
</organism>
<protein>
    <recommendedName>
        <fullName evidence="1">Transposase IS200-like domain-containing protein</fullName>
    </recommendedName>
</protein>
<evidence type="ECO:0000313" key="2">
    <source>
        <dbReference type="EMBL" id="PIP61776.1"/>
    </source>
</evidence>
<proteinExistence type="predicted"/>
<dbReference type="SUPFAM" id="SSF143422">
    <property type="entry name" value="Transposase IS200-like"/>
    <property type="match status" value="1"/>
</dbReference>
<dbReference type="GO" id="GO:0006313">
    <property type="term" value="P:DNA transposition"/>
    <property type="evidence" value="ECO:0007669"/>
    <property type="project" value="InterPro"/>
</dbReference>
<evidence type="ECO:0000259" key="1">
    <source>
        <dbReference type="SMART" id="SM01321"/>
    </source>
</evidence>
<gene>
    <name evidence="2" type="ORF">COW99_02300</name>
</gene>
<dbReference type="Pfam" id="PF01797">
    <property type="entry name" value="Y1_Tnp"/>
    <property type="match status" value="1"/>
</dbReference>
<dbReference type="GO" id="GO:0003677">
    <property type="term" value="F:DNA binding"/>
    <property type="evidence" value="ECO:0007669"/>
    <property type="project" value="InterPro"/>
</dbReference>
<dbReference type="PANTHER" id="PTHR34322">
    <property type="entry name" value="TRANSPOSASE, Y1_TNP DOMAIN-CONTAINING"/>
    <property type="match status" value="1"/>
</dbReference>
<dbReference type="InterPro" id="IPR036515">
    <property type="entry name" value="Transposase_17_sf"/>
</dbReference>
<sequence length="232" mass="27730">MPLRKTPFVTGQVYHVFNRSVASQPIFRTKKEYQLFINTIEYYHFLNINSRFSYYLRLEDELKKKALNSLYSASNTRVDLYAFCLMPNHYHLLVKQNVDNGISNFTSRIQNSYARYLNTKNKRVGSLYQSPFKGTLIETEEQFIHVGRYIHLNPLTSYILKDFNQLMNHPWCSFGDYLNIFNRRFITKKHLMSFYSSPEDLSKFTLDRLSYQRNIEKIKHIILEDNAYIPEV</sequence>
<dbReference type="EMBL" id="PCTA01000016">
    <property type="protein sequence ID" value="PIP61776.1"/>
    <property type="molecule type" value="Genomic_DNA"/>
</dbReference>
<comment type="caution">
    <text evidence="2">The sequence shown here is derived from an EMBL/GenBank/DDBJ whole genome shotgun (WGS) entry which is preliminary data.</text>
</comment>
<accession>A0A2H0BVR4</accession>
<name>A0A2H0BVR4_9BACT</name>
<dbReference type="PANTHER" id="PTHR34322:SF2">
    <property type="entry name" value="TRANSPOSASE IS200-LIKE DOMAIN-CONTAINING PROTEIN"/>
    <property type="match status" value="1"/>
</dbReference>
<dbReference type="InterPro" id="IPR002686">
    <property type="entry name" value="Transposase_17"/>
</dbReference>
<dbReference type="Gene3D" id="3.30.70.1290">
    <property type="entry name" value="Transposase IS200-like"/>
    <property type="match status" value="1"/>
</dbReference>